<protein>
    <submittedName>
        <fullName evidence="1">Uncharacterized protein</fullName>
    </submittedName>
</protein>
<proteinExistence type="predicted"/>
<sequence>MTFEQQCKAMATAPMTAPERLSGLIEAVARHTRLAALRADLIDQLASVKAGSASAESIAHDLDDTVEAECLAQEKVAAWATALLNDRTLGDCERFLLNRDQFQETVAQRKRGHTRPKVGFFDLNAAKAGALRLKNKTQLGNHFGEITGAGFKSGYIARTGLLLGKFKSLFNRAFIVRGE</sequence>
<evidence type="ECO:0000313" key="2">
    <source>
        <dbReference type="Proteomes" id="UP000283063"/>
    </source>
</evidence>
<dbReference type="RefSeq" id="WP_127748423.1">
    <property type="nucleotide sequence ID" value="NZ_CP033219.1"/>
</dbReference>
<evidence type="ECO:0000313" key="1">
    <source>
        <dbReference type="EMBL" id="AZV77862.1"/>
    </source>
</evidence>
<dbReference type="EMBL" id="CP033219">
    <property type="protein sequence ID" value="AZV77862.1"/>
    <property type="molecule type" value="Genomic_DNA"/>
</dbReference>
<keyword evidence="2" id="KW-1185">Reference proteome</keyword>
<accession>A0A3T0N1J9</accession>
<name>A0A3T0N1J9_9RHOB</name>
<dbReference type="KEGG" id="sedi:EBB79_08120"/>
<organism evidence="1 2">
    <name type="scientific">Parasedimentitalea marina</name>
    <dbReference type="NCBI Taxonomy" id="2483033"/>
    <lineage>
        <taxon>Bacteria</taxon>
        <taxon>Pseudomonadati</taxon>
        <taxon>Pseudomonadota</taxon>
        <taxon>Alphaproteobacteria</taxon>
        <taxon>Rhodobacterales</taxon>
        <taxon>Paracoccaceae</taxon>
        <taxon>Parasedimentitalea</taxon>
    </lineage>
</organism>
<gene>
    <name evidence="1" type="ORF">EBB79_08120</name>
</gene>
<reference evidence="1 2" key="1">
    <citation type="submission" date="2018-10" db="EMBL/GenBank/DDBJ databases">
        <title>Parasedimentitalea marina sp. nov., a psychrophilic bacterium isolated from deep seawater of the New Britain Trench.</title>
        <authorList>
            <person name="Cao J."/>
        </authorList>
    </citation>
    <scope>NUCLEOTIDE SEQUENCE [LARGE SCALE GENOMIC DNA]</scope>
    <source>
        <strain evidence="1 2">W43</strain>
    </source>
</reference>
<dbReference type="Proteomes" id="UP000283063">
    <property type="component" value="Chromosome"/>
</dbReference>
<dbReference type="AlphaFoldDB" id="A0A3T0N1J9"/>